<dbReference type="EMBL" id="JAAAID010001108">
    <property type="protein sequence ID" value="KAG0011660.1"/>
    <property type="molecule type" value="Genomic_DNA"/>
</dbReference>
<dbReference type="GO" id="GO:0008270">
    <property type="term" value="F:zinc ion binding"/>
    <property type="evidence" value="ECO:0007669"/>
    <property type="project" value="UniProtKB-KW"/>
</dbReference>
<feature type="compositionally biased region" description="Acidic residues" evidence="5">
    <location>
        <begin position="933"/>
        <end position="942"/>
    </location>
</feature>
<name>A0A9P6SYY6_9FUNG</name>
<feature type="domain" description="DBF4-type" evidence="6">
    <location>
        <begin position="597"/>
        <end position="646"/>
    </location>
</feature>
<feature type="region of interest" description="Disordered" evidence="5">
    <location>
        <begin position="136"/>
        <end position="165"/>
    </location>
</feature>
<proteinExistence type="predicted"/>
<evidence type="ECO:0000256" key="4">
    <source>
        <dbReference type="PROSITE-ProRule" id="PRU00600"/>
    </source>
</evidence>
<feature type="region of interest" description="Disordered" evidence="5">
    <location>
        <begin position="729"/>
        <end position="755"/>
    </location>
</feature>
<dbReference type="Pfam" id="PF07535">
    <property type="entry name" value="zf-DBF"/>
    <property type="match status" value="1"/>
</dbReference>
<feature type="compositionally biased region" description="Low complexity" evidence="5">
    <location>
        <begin position="1184"/>
        <end position="1206"/>
    </location>
</feature>
<dbReference type="Proteomes" id="UP000703661">
    <property type="component" value="Unassembled WGS sequence"/>
</dbReference>
<keyword evidence="2 4" id="KW-0863">Zinc-finger</keyword>
<feature type="compositionally biased region" description="Basic residues" evidence="5">
    <location>
        <begin position="400"/>
        <end position="411"/>
    </location>
</feature>
<organism evidence="7 8">
    <name type="scientific">Entomortierella chlamydospora</name>
    <dbReference type="NCBI Taxonomy" id="101097"/>
    <lineage>
        <taxon>Eukaryota</taxon>
        <taxon>Fungi</taxon>
        <taxon>Fungi incertae sedis</taxon>
        <taxon>Mucoromycota</taxon>
        <taxon>Mortierellomycotina</taxon>
        <taxon>Mortierellomycetes</taxon>
        <taxon>Mortierellales</taxon>
        <taxon>Mortierellaceae</taxon>
        <taxon>Entomortierella</taxon>
    </lineage>
</organism>
<gene>
    <name evidence="7" type="ORF">BGZ80_000520</name>
</gene>
<reference evidence="7" key="1">
    <citation type="journal article" date="2020" name="Fungal Divers.">
        <title>Resolving the Mortierellaceae phylogeny through synthesis of multi-gene phylogenetics and phylogenomics.</title>
        <authorList>
            <person name="Vandepol N."/>
            <person name="Liber J."/>
            <person name="Desiro A."/>
            <person name="Na H."/>
            <person name="Kennedy M."/>
            <person name="Barry K."/>
            <person name="Grigoriev I.V."/>
            <person name="Miller A.N."/>
            <person name="O'Donnell K."/>
            <person name="Stajich J.E."/>
            <person name="Bonito G."/>
        </authorList>
    </citation>
    <scope>NUCLEOTIDE SEQUENCE</scope>
    <source>
        <strain evidence="7">NRRL 2769</strain>
    </source>
</reference>
<dbReference type="OrthoDB" id="21380at2759"/>
<feature type="compositionally biased region" description="Acidic residues" evidence="5">
    <location>
        <begin position="804"/>
        <end position="818"/>
    </location>
</feature>
<feature type="compositionally biased region" description="Low complexity" evidence="5">
    <location>
        <begin position="147"/>
        <end position="165"/>
    </location>
</feature>
<dbReference type="InterPro" id="IPR013939">
    <property type="entry name" value="Regulatory_Dfp1/Him1"/>
</dbReference>
<comment type="caution">
    <text evidence="7">The sequence shown here is derived from an EMBL/GenBank/DDBJ whole genome shotgun (WGS) entry which is preliminary data.</text>
</comment>
<evidence type="ECO:0000256" key="2">
    <source>
        <dbReference type="ARBA" id="ARBA00022771"/>
    </source>
</evidence>
<dbReference type="GO" id="GO:0003676">
    <property type="term" value="F:nucleic acid binding"/>
    <property type="evidence" value="ECO:0007669"/>
    <property type="project" value="InterPro"/>
</dbReference>
<dbReference type="PROSITE" id="PS51265">
    <property type="entry name" value="ZF_DBF4"/>
    <property type="match status" value="1"/>
</dbReference>
<evidence type="ECO:0000313" key="8">
    <source>
        <dbReference type="Proteomes" id="UP000703661"/>
    </source>
</evidence>
<feature type="region of interest" description="Disordered" evidence="5">
    <location>
        <begin position="398"/>
        <end position="441"/>
    </location>
</feature>
<feature type="compositionally biased region" description="Low complexity" evidence="5">
    <location>
        <begin position="1071"/>
        <end position="1082"/>
    </location>
</feature>
<keyword evidence="3" id="KW-0862">Zinc</keyword>
<accession>A0A9P6SYY6</accession>
<evidence type="ECO:0000313" key="7">
    <source>
        <dbReference type="EMBL" id="KAG0011660.1"/>
    </source>
</evidence>
<evidence type="ECO:0000256" key="3">
    <source>
        <dbReference type="ARBA" id="ARBA00022833"/>
    </source>
</evidence>
<feature type="compositionally biased region" description="Polar residues" evidence="5">
    <location>
        <begin position="428"/>
        <end position="441"/>
    </location>
</feature>
<keyword evidence="1" id="KW-0479">Metal-binding</keyword>
<dbReference type="Gene3D" id="6.10.250.3410">
    <property type="entry name" value="DBF zinc finger"/>
    <property type="match status" value="1"/>
</dbReference>
<dbReference type="SMART" id="SM00586">
    <property type="entry name" value="ZnF_DBF"/>
    <property type="match status" value="1"/>
</dbReference>
<dbReference type="AlphaFoldDB" id="A0A9P6SYY6"/>
<feature type="compositionally biased region" description="Low complexity" evidence="5">
    <location>
        <begin position="1109"/>
        <end position="1126"/>
    </location>
</feature>
<feature type="compositionally biased region" description="Basic and acidic residues" evidence="5">
    <location>
        <begin position="776"/>
        <end position="802"/>
    </location>
</feature>
<dbReference type="Pfam" id="PF08630">
    <property type="entry name" value="Dfp1_Him1_M"/>
    <property type="match status" value="1"/>
</dbReference>
<evidence type="ECO:0000259" key="6">
    <source>
        <dbReference type="PROSITE" id="PS51265"/>
    </source>
</evidence>
<keyword evidence="8" id="KW-1185">Reference proteome</keyword>
<dbReference type="InterPro" id="IPR006572">
    <property type="entry name" value="Znf_DBF"/>
</dbReference>
<feature type="region of interest" description="Disordered" evidence="5">
    <location>
        <begin position="1071"/>
        <end position="1139"/>
    </location>
</feature>
<dbReference type="FunFam" id="6.10.250.3410:FF:000001">
    <property type="entry name" value="Protein DBF4 homolog A"/>
    <property type="match status" value="1"/>
</dbReference>
<feature type="compositionally biased region" description="Basic and acidic residues" evidence="5">
    <location>
        <begin position="412"/>
        <end position="426"/>
    </location>
</feature>
<feature type="compositionally biased region" description="Polar residues" evidence="5">
    <location>
        <begin position="906"/>
        <end position="922"/>
    </location>
</feature>
<feature type="region of interest" description="Disordered" evidence="5">
    <location>
        <begin position="773"/>
        <end position="942"/>
    </location>
</feature>
<feature type="compositionally biased region" description="Polar residues" evidence="5">
    <location>
        <begin position="1127"/>
        <end position="1139"/>
    </location>
</feature>
<protein>
    <recommendedName>
        <fullName evidence="6">DBF4-type domain-containing protein</fullName>
    </recommendedName>
</protein>
<feature type="compositionally biased region" description="Polar residues" evidence="5">
    <location>
        <begin position="870"/>
        <end position="883"/>
    </location>
</feature>
<feature type="region of interest" description="Disordered" evidence="5">
    <location>
        <begin position="969"/>
        <end position="1017"/>
    </location>
</feature>
<feature type="region of interest" description="Disordered" evidence="5">
    <location>
        <begin position="1172"/>
        <end position="1207"/>
    </location>
</feature>
<evidence type="ECO:0000256" key="1">
    <source>
        <dbReference type="ARBA" id="ARBA00022723"/>
    </source>
</evidence>
<sequence>MAEHALNQMPLQALQESKNQNIALNQPTPPGKYDVALTPHGSLINKLGQENVIPMVSSSSAYASQVNTIARKSGTVTQLTPSDKAFQRNRVALSNVSNNKPNYAPYHPTPHPTLKVKHQPLIPDAALPPVKNVKLGNSTLPKPMLDNTTAQTQTQHQSQSQNQSNDLVYGSQEWIHGLVQSLPKYKFFFDGIDPNITAKLRKTLLIYGAVRLNELFSCSEVTHVVTTRSIPSKDVIAQIKAANIRNQAQPQASSTPTALPVSNAAHMPPGKLLPKTTGVAPAPSKDSIVFKALSFGIHVWSLERVTRLLAPLMVEPIAPADNRNLQELLRREKLYGLTTNQNDEALKVDYHVFKGAYLLVEDITGYHRPILAQEYELSKCTTIRSPWPRIYLQRTDKSPFTHHKERSRHVSKHTEKNKEIKEEAGESKTANDNTQVNPLGFSLQGSPSALVSGINQSVNSNVISTNSTVGKVPVTHGLQHGQDRVLEQLGKRILSATKIEAGVAPDSKKSEFVRPTDVIKVIKPNVTHEFASTKKDTTVIANATAVGQPTYSNTAVPPGPAQTPATNGVSTQGASATLAAAVATVVAEAPIANTSKVYLKQGYCENCHQLYVDFNKHIDTSEHRKYAQDSTKFERLDRLLLQVQRKPKNPPVALELDTTIQNTIECEQQPVLEACVAGVEAATDSATASTINPSENLLDSIPVLTVNQQEHESSTVVDAKTIPECRAQLNSRNTPQPKDPQQEAISDTNAGVPMEDGGVEILAVGNATQEVVAQPAEKKVEDVEHEDEVNKELSSELSRLDVSETGEEENEEKEEMGEEVPPLNPTTAEQPIQLQEVGSTADIGFGPRPKATLDSQPQVPFSDGAFASEANANQLETEATQPDGQFLDGSPVDSHVTDPVAPIHLTISQSDSYSDGAGTSPTIVEDHFGTEGSSEEDRDGSDDAVALLKSPSAGRGVYARIQSTNMANMGRSPAVLRPHLSPPRESFKRKLESAMAEDQLMEGPRSTRTNALEPPNALRPIIYDDNLRSILLSQQARQQHSSLWDSASQIHQHQTSQSAPLSSFPLQLEAQQIAPQSPAQAHQPKHSIPSSCTEDISVSRPWNGEAYGPQTQPHLQPQQQKQQKQQSYLGGSENTGNQNKQHNYQRQYLNTPGQSNRSTLSHLPPVYQQQRQYYPPQSPTDPNYSSYGSGYGSSSSPSRSPSQRYRAQQFPVMTHAEQERERCYHHYRGNQLPEPAGQKKMRSSTSLEDAFEEYGEGCMVFIE</sequence>
<evidence type="ECO:0000256" key="5">
    <source>
        <dbReference type="SAM" id="MobiDB-lite"/>
    </source>
</evidence>
<feature type="compositionally biased region" description="Polar residues" evidence="5">
    <location>
        <begin position="825"/>
        <end position="838"/>
    </location>
</feature>
<dbReference type="InterPro" id="IPR038545">
    <property type="entry name" value="Znf_DBF_sf"/>
</dbReference>
<dbReference type="GO" id="GO:0005634">
    <property type="term" value="C:nucleus"/>
    <property type="evidence" value="ECO:0007669"/>
    <property type="project" value="UniProtKB-ARBA"/>
</dbReference>